<dbReference type="STRING" id="1229662.W3XG96"/>
<dbReference type="Proteomes" id="UP000030651">
    <property type="component" value="Unassembled WGS sequence"/>
</dbReference>
<evidence type="ECO:0000313" key="3">
    <source>
        <dbReference type="Proteomes" id="UP000030651"/>
    </source>
</evidence>
<dbReference type="Pfam" id="PF01636">
    <property type="entry name" value="APH"/>
    <property type="match status" value="1"/>
</dbReference>
<dbReference type="GeneID" id="19268156"/>
<keyword evidence="3" id="KW-1185">Reference proteome</keyword>
<dbReference type="RefSeq" id="XP_007829915.1">
    <property type="nucleotide sequence ID" value="XM_007831724.1"/>
</dbReference>
<reference evidence="3" key="1">
    <citation type="journal article" date="2015" name="BMC Genomics">
        <title>Genomic and transcriptomic analysis of the endophytic fungus Pestalotiopsis fici reveals its lifestyle and high potential for synthesis of natural products.</title>
        <authorList>
            <person name="Wang X."/>
            <person name="Zhang X."/>
            <person name="Liu L."/>
            <person name="Xiang M."/>
            <person name="Wang W."/>
            <person name="Sun X."/>
            <person name="Che Y."/>
            <person name="Guo L."/>
            <person name="Liu G."/>
            <person name="Guo L."/>
            <person name="Wang C."/>
            <person name="Yin W.B."/>
            <person name="Stadler M."/>
            <person name="Zhang X."/>
            <person name="Liu X."/>
        </authorList>
    </citation>
    <scope>NUCLEOTIDE SEQUENCE [LARGE SCALE GENOMIC DNA]</scope>
    <source>
        <strain evidence="3">W106-1 / CGMCC3.15140</strain>
    </source>
</reference>
<dbReference type="PANTHER" id="PTHR21310:SF15">
    <property type="entry name" value="AMINOGLYCOSIDE PHOSPHOTRANSFERASE DOMAIN-CONTAINING PROTEIN"/>
    <property type="match status" value="1"/>
</dbReference>
<dbReference type="eggNOG" id="ENOG502SP9R">
    <property type="taxonomic scope" value="Eukaryota"/>
</dbReference>
<proteinExistence type="predicted"/>
<evidence type="ECO:0000259" key="1">
    <source>
        <dbReference type="Pfam" id="PF01636"/>
    </source>
</evidence>
<evidence type="ECO:0000313" key="2">
    <source>
        <dbReference type="EMBL" id="ETS85118.1"/>
    </source>
</evidence>
<dbReference type="InParanoid" id="W3XG96"/>
<organism evidence="2 3">
    <name type="scientific">Pestalotiopsis fici (strain W106-1 / CGMCC3.15140)</name>
    <dbReference type="NCBI Taxonomy" id="1229662"/>
    <lineage>
        <taxon>Eukaryota</taxon>
        <taxon>Fungi</taxon>
        <taxon>Dikarya</taxon>
        <taxon>Ascomycota</taxon>
        <taxon>Pezizomycotina</taxon>
        <taxon>Sordariomycetes</taxon>
        <taxon>Xylariomycetidae</taxon>
        <taxon>Amphisphaeriales</taxon>
        <taxon>Sporocadaceae</taxon>
        <taxon>Pestalotiopsis</taxon>
    </lineage>
</organism>
<gene>
    <name evidence="2" type="ORF">PFICI_03143</name>
</gene>
<dbReference type="KEGG" id="pfy:PFICI_03143"/>
<dbReference type="InterPro" id="IPR002575">
    <property type="entry name" value="Aminoglycoside_PTrfase"/>
</dbReference>
<dbReference type="AlphaFoldDB" id="W3XG96"/>
<dbReference type="Gene3D" id="3.90.1200.10">
    <property type="match status" value="1"/>
</dbReference>
<dbReference type="SUPFAM" id="SSF56112">
    <property type="entry name" value="Protein kinase-like (PK-like)"/>
    <property type="match status" value="1"/>
</dbReference>
<dbReference type="PANTHER" id="PTHR21310">
    <property type="entry name" value="AMINOGLYCOSIDE PHOSPHOTRANSFERASE-RELATED-RELATED"/>
    <property type="match status" value="1"/>
</dbReference>
<dbReference type="OMA" id="YWIEANI"/>
<dbReference type="OrthoDB" id="8300194at2759"/>
<name>W3XG96_PESFW</name>
<accession>W3XG96</accession>
<dbReference type="HOGENOM" id="CLU_021768_5_2_1"/>
<dbReference type="InterPro" id="IPR011009">
    <property type="entry name" value="Kinase-like_dom_sf"/>
</dbReference>
<dbReference type="InterPro" id="IPR051678">
    <property type="entry name" value="AGP_Transferase"/>
</dbReference>
<feature type="domain" description="Aminoglycoside phosphotransferase" evidence="1">
    <location>
        <begin position="75"/>
        <end position="282"/>
    </location>
</feature>
<sequence length="302" mass="34490">MGDQQQATENPGVQDEQSAKPVLVISKLLGPPPYVLDPETLADSFNPFPWMKGNSFRQVDENTLVKYGGSVTLVEAEAMDFISRQTSVKCPQVLGAYELDGTAHILMSFEHGKLLYEFWQDASESEKEAVIGKLQHYLKEMRGIKGDYVGGFNRNPCRAGEFEWDFDKTDHKYGPYADEDGFNHGIAEALSRASPKPDVEDPESPEYNRMYTIQQLVHSLRGHDIVFTHGDLHPGNILVQDDLNVVILDWNTAGFYPAYWEWYKATWHGTFMPSFIRQVERYIPPYWIEANILSQIYNWIVG</sequence>
<dbReference type="EMBL" id="KI912110">
    <property type="protein sequence ID" value="ETS85118.1"/>
    <property type="molecule type" value="Genomic_DNA"/>
</dbReference>
<protein>
    <recommendedName>
        <fullName evidence="1">Aminoglycoside phosphotransferase domain-containing protein</fullName>
    </recommendedName>
</protein>